<sequence>MFKCGNGAEQVSKKDVNMNTFEAARRIMSGETNLKGEAGALLHGLQYPAAVRVRELPEHRIVDGETLEKAGAAEDESGDGGHRARGRRRENDSEHGRLEPPSDSGDALLRHPLAPHERQRPLRSMINFPALASDVTTMACDYVEPLQKAITVPLVQKEGEGVREVIDFYNHYALTKEDAESINELATWPDQKAAKIETKVKSALTRALNKEHRLLPYAQEEVAKGRRGKAAAGAAATLAIDEEGNEIELGDEDADESDDEAEEDAKAKPAKAAPKRGGGAARGRGRGRGKGAK</sequence>
<dbReference type="EMBL" id="AZBU02000003">
    <property type="protein sequence ID" value="TKR89492.1"/>
    <property type="molecule type" value="Genomic_DNA"/>
</dbReference>
<evidence type="ECO:0000313" key="5">
    <source>
        <dbReference type="Proteomes" id="UP000298663"/>
    </source>
</evidence>
<comment type="caution">
    <text evidence="4">The sequence shown here is derived from an EMBL/GenBank/DDBJ whole genome shotgun (WGS) entry which is preliminary data.</text>
</comment>
<protein>
    <recommendedName>
        <fullName evidence="3">DNA replication factor RFC1 C-terminal domain-containing protein</fullName>
    </recommendedName>
</protein>
<dbReference type="GO" id="GO:0005663">
    <property type="term" value="C:DNA replication factor C complex"/>
    <property type="evidence" value="ECO:0007669"/>
    <property type="project" value="InterPro"/>
</dbReference>
<dbReference type="OrthoDB" id="446168at2759"/>
<reference evidence="4 5" key="2">
    <citation type="journal article" date="2019" name="G3 (Bethesda)">
        <title>Hybrid Assembly of the Genome of the Entomopathogenic Nematode Steinernema carpocapsae Identifies the X-Chromosome.</title>
        <authorList>
            <person name="Serra L."/>
            <person name="Macchietto M."/>
            <person name="Macias-Munoz A."/>
            <person name="McGill C.J."/>
            <person name="Rodriguez I.M."/>
            <person name="Rodriguez B."/>
            <person name="Murad R."/>
            <person name="Mortazavi A."/>
        </authorList>
    </citation>
    <scope>NUCLEOTIDE SEQUENCE [LARGE SCALE GENOMIC DNA]</scope>
    <source>
        <strain evidence="4 5">ALL</strain>
    </source>
</reference>
<proteinExistence type="predicted"/>
<dbReference type="GO" id="GO:0003689">
    <property type="term" value="F:DNA clamp loader activity"/>
    <property type="evidence" value="ECO:0007669"/>
    <property type="project" value="InterPro"/>
</dbReference>
<evidence type="ECO:0000259" key="3">
    <source>
        <dbReference type="Pfam" id="PF08519"/>
    </source>
</evidence>
<feature type="region of interest" description="Disordered" evidence="2">
    <location>
        <begin position="240"/>
        <end position="293"/>
    </location>
</feature>
<evidence type="ECO:0000256" key="2">
    <source>
        <dbReference type="SAM" id="MobiDB-lite"/>
    </source>
</evidence>
<dbReference type="AlphaFoldDB" id="A0A4U5P0R8"/>
<feature type="compositionally biased region" description="Basic residues" evidence="2">
    <location>
        <begin position="283"/>
        <end position="293"/>
    </location>
</feature>
<feature type="compositionally biased region" description="Acidic residues" evidence="2">
    <location>
        <begin position="240"/>
        <end position="263"/>
    </location>
</feature>
<dbReference type="PANTHER" id="PTHR23389">
    <property type="entry name" value="CHROMOSOME TRANSMISSION FIDELITY FACTOR 18"/>
    <property type="match status" value="1"/>
</dbReference>
<evidence type="ECO:0000256" key="1">
    <source>
        <dbReference type="ARBA" id="ARBA00022705"/>
    </source>
</evidence>
<accession>A0A4U5P0R8</accession>
<dbReference type="PANTHER" id="PTHR23389:SF34">
    <property type="entry name" value="PROTEIN KINASE DOMAIN-CONTAINING PROTEIN"/>
    <property type="match status" value="1"/>
</dbReference>
<keyword evidence="5" id="KW-1185">Reference proteome</keyword>
<reference evidence="4 5" key="1">
    <citation type="journal article" date="2015" name="Genome Biol.">
        <title>Comparative genomics of Steinernema reveals deeply conserved gene regulatory networks.</title>
        <authorList>
            <person name="Dillman A.R."/>
            <person name="Macchietto M."/>
            <person name="Porter C.F."/>
            <person name="Rogers A."/>
            <person name="Williams B."/>
            <person name="Antoshechkin I."/>
            <person name="Lee M.M."/>
            <person name="Goodwin Z."/>
            <person name="Lu X."/>
            <person name="Lewis E.E."/>
            <person name="Goodrich-Blair H."/>
            <person name="Stock S.P."/>
            <person name="Adams B.J."/>
            <person name="Sternberg P.W."/>
            <person name="Mortazavi A."/>
        </authorList>
    </citation>
    <scope>NUCLEOTIDE SEQUENCE [LARGE SCALE GENOMIC DNA]</scope>
    <source>
        <strain evidence="4 5">ALL</strain>
    </source>
</reference>
<keyword evidence="1" id="KW-0235">DNA replication</keyword>
<feature type="region of interest" description="Disordered" evidence="2">
    <location>
        <begin position="62"/>
        <end position="109"/>
    </location>
</feature>
<gene>
    <name evidence="4" type="ORF">L596_013588</name>
</gene>
<dbReference type="GO" id="GO:0003677">
    <property type="term" value="F:DNA binding"/>
    <property type="evidence" value="ECO:0007669"/>
    <property type="project" value="TreeGrafter"/>
</dbReference>
<feature type="domain" description="DNA replication factor RFC1 C-terminal" evidence="3">
    <location>
        <begin position="132"/>
        <end position="210"/>
    </location>
</feature>
<dbReference type="GO" id="GO:0005524">
    <property type="term" value="F:ATP binding"/>
    <property type="evidence" value="ECO:0007669"/>
    <property type="project" value="InterPro"/>
</dbReference>
<dbReference type="Proteomes" id="UP000298663">
    <property type="component" value="Unassembled WGS sequence"/>
</dbReference>
<evidence type="ECO:0000313" key="4">
    <source>
        <dbReference type="EMBL" id="TKR89492.1"/>
    </source>
</evidence>
<dbReference type="GO" id="GO:0005634">
    <property type="term" value="C:nucleus"/>
    <property type="evidence" value="ECO:0007669"/>
    <property type="project" value="TreeGrafter"/>
</dbReference>
<feature type="compositionally biased region" description="Basic and acidic residues" evidence="2">
    <location>
        <begin position="62"/>
        <end position="72"/>
    </location>
</feature>
<organism evidence="4 5">
    <name type="scientific">Steinernema carpocapsae</name>
    <name type="common">Entomopathogenic nematode</name>
    <dbReference type="NCBI Taxonomy" id="34508"/>
    <lineage>
        <taxon>Eukaryota</taxon>
        <taxon>Metazoa</taxon>
        <taxon>Ecdysozoa</taxon>
        <taxon>Nematoda</taxon>
        <taxon>Chromadorea</taxon>
        <taxon>Rhabditida</taxon>
        <taxon>Tylenchina</taxon>
        <taxon>Panagrolaimomorpha</taxon>
        <taxon>Strongyloidoidea</taxon>
        <taxon>Steinernematidae</taxon>
        <taxon>Steinernema</taxon>
    </lineage>
</organism>
<feature type="compositionally biased region" description="Basic and acidic residues" evidence="2">
    <location>
        <begin position="89"/>
        <end position="100"/>
    </location>
</feature>
<dbReference type="Pfam" id="PF08519">
    <property type="entry name" value="RFC1"/>
    <property type="match status" value="1"/>
</dbReference>
<dbReference type="GO" id="GO:0006260">
    <property type="term" value="P:DNA replication"/>
    <property type="evidence" value="ECO:0007669"/>
    <property type="project" value="UniProtKB-KW"/>
</dbReference>
<name>A0A4U5P0R8_STECR</name>
<dbReference type="InterPro" id="IPR013725">
    <property type="entry name" value="DNA_replication_fac_RFC1_C"/>
</dbReference>
<dbReference type="STRING" id="34508.A0A4U5P0R8"/>